<evidence type="ECO:0000256" key="2">
    <source>
        <dbReference type="ARBA" id="ARBA00005992"/>
    </source>
</evidence>
<keyword evidence="4" id="KW-0808">Transferase</keyword>
<evidence type="ECO:0000256" key="11">
    <source>
        <dbReference type="SAM" id="SignalP"/>
    </source>
</evidence>
<reference evidence="13" key="1">
    <citation type="submission" date="2022-07" db="EMBL/GenBank/DDBJ databases">
        <title>Identification and characterization of Bacillus thuringiensis and other Bacillus cereus group isolates from spinach by whole genome sequencing.</title>
        <authorList>
            <person name="Zao X."/>
            <person name="Zervas A."/>
            <person name="Hendriks M."/>
            <person name="Rajkovic A."/>
            <person name="Van Overbeek L."/>
            <person name="Hendriksen N.B."/>
            <person name="Uyttendaele M."/>
        </authorList>
    </citation>
    <scope>NUCLEOTIDE SEQUENCE</scope>
    <source>
        <strain evidence="13">781001F-1</strain>
    </source>
</reference>
<dbReference type="GO" id="GO:0016757">
    <property type="term" value="F:glycosyltransferase activity"/>
    <property type="evidence" value="ECO:0007669"/>
    <property type="project" value="UniProtKB-KW"/>
</dbReference>
<evidence type="ECO:0000256" key="1">
    <source>
        <dbReference type="ARBA" id="ARBA00004752"/>
    </source>
</evidence>
<evidence type="ECO:0000256" key="3">
    <source>
        <dbReference type="ARBA" id="ARBA00022676"/>
    </source>
</evidence>
<keyword evidence="3" id="KW-0328">Glycosyltransferase</keyword>
<comment type="pathway">
    <text evidence="1 10">Cell wall biogenesis; peptidoglycan biosynthesis.</text>
</comment>
<dbReference type="FunFam" id="2.40.440.10:FF:000003">
    <property type="entry name" value="L,D-transpeptidase YciB"/>
    <property type="match status" value="1"/>
</dbReference>
<protein>
    <submittedName>
        <fullName evidence="13">L,D-transpeptidase</fullName>
    </submittedName>
</protein>
<gene>
    <name evidence="13" type="ORF">NPM19_30180</name>
</gene>
<keyword evidence="5" id="KW-0378">Hydrolase</keyword>
<evidence type="ECO:0000256" key="5">
    <source>
        <dbReference type="ARBA" id="ARBA00022801"/>
    </source>
</evidence>
<dbReference type="PANTHER" id="PTHR30582:SF24">
    <property type="entry name" value="L,D-TRANSPEPTIDASE ERFK_SRFK-RELATED"/>
    <property type="match status" value="1"/>
</dbReference>
<dbReference type="GO" id="GO:0071972">
    <property type="term" value="F:peptidoglycan L,D-transpeptidase activity"/>
    <property type="evidence" value="ECO:0007669"/>
    <property type="project" value="TreeGrafter"/>
</dbReference>
<comment type="caution">
    <text evidence="13">The sequence shown here is derived from an EMBL/GenBank/DDBJ whole genome shotgun (WGS) entry which is preliminary data.</text>
</comment>
<dbReference type="InterPro" id="IPR038063">
    <property type="entry name" value="Transpep_catalytic_dom"/>
</dbReference>
<keyword evidence="6 10" id="KW-0133">Cell shape</keyword>
<name>A0AAW5L8I6_BACCE</name>
<dbReference type="AlphaFoldDB" id="A0AAW5L8I6"/>
<feature type="domain" description="L,D-TPase catalytic" evidence="12">
    <location>
        <begin position="29"/>
        <end position="153"/>
    </location>
</feature>
<feature type="active site" description="Proton donor/acceptor" evidence="10">
    <location>
        <position position="113"/>
    </location>
</feature>
<dbReference type="EMBL" id="JANHEB010000096">
    <property type="protein sequence ID" value="MCQ6288854.1"/>
    <property type="molecule type" value="Genomic_DNA"/>
</dbReference>
<dbReference type="Pfam" id="PF03734">
    <property type="entry name" value="YkuD"/>
    <property type="match status" value="1"/>
</dbReference>
<keyword evidence="7 10" id="KW-0573">Peptidoglycan synthesis</keyword>
<dbReference type="Proteomes" id="UP001204643">
    <property type="component" value="Unassembled WGS sequence"/>
</dbReference>
<dbReference type="Gene3D" id="2.40.440.10">
    <property type="entry name" value="L,D-transpeptidase catalytic domain-like"/>
    <property type="match status" value="1"/>
</dbReference>
<organism evidence="13 14">
    <name type="scientific">Bacillus cereus</name>
    <dbReference type="NCBI Taxonomy" id="1396"/>
    <lineage>
        <taxon>Bacteria</taxon>
        <taxon>Bacillati</taxon>
        <taxon>Bacillota</taxon>
        <taxon>Bacilli</taxon>
        <taxon>Bacillales</taxon>
        <taxon>Bacillaceae</taxon>
        <taxon>Bacillus</taxon>
        <taxon>Bacillus cereus group</taxon>
    </lineage>
</organism>
<evidence type="ECO:0000256" key="10">
    <source>
        <dbReference type="PROSITE-ProRule" id="PRU01373"/>
    </source>
</evidence>
<dbReference type="GO" id="GO:0005576">
    <property type="term" value="C:extracellular region"/>
    <property type="evidence" value="ECO:0007669"/>
    <property type="project" value="TreeGrafter"/>
</dbReference>
<evidence type="ECO:0000256" key="8">
    <source>
        <dbReference type="ARBA" id="ARBA00023316"/>
    </source>
</evidence>
<comment type="pathway">
    <text evidence="9">Glycan biosynthesis.</text>
</comment>
<feature type="active site" description="Nucleophile" evidence="10">
    <location>
        <position position="129"/>
    </location>
</feature>
<dbReference type="GO" id="GO:0008360">
    <property type="term" value="P:regulation of cell shape"/>
    <property type="evidence" value="ECO:0007669"/>
    <property type="project" value="UniProtKB-UniRule"/>
</dbReference>
<evidence type="ECO:0000256" key="7">
    <source>
        <dbReference type="ARBA" id="ARBA00022984"/>
    </source>
</evidence>
<evidence type="ECO:0000313" key="14">
    <source>
        <dbReference type="Proteomes" id="UP001204643"/>
    </source>
</evidence>
<accession>A0AAW5L8I6</accession>
<evidence type="ECO:0000256" key="6">
    <source>
        <dbReference type="ARBA" id="ARBA00022960"/>
    </source>
</evidence>
<dbReference type="InterPro" id="IPR005490">
    <property type="entry name" value="LD_TPept_cat_dom"/>
</dbReference>
<dbReference type="GO" id="GO:0018104">
    <property type="term" value="P:peptidoglycan-protein cross-linking"/>
    <property type="evidence" value="ECO:0007669"/>
    <property type="project" value="TreeGrafter"/>
</dbReference>
<evidence type="ECO:0000313" key="13">
    <source>
        <dbReference type="EMBL" id="MCQ6288854.1"/>
    </source>
</evidence>
<dbReference type="InterPro" id="IPR050979">
    <property type="entry name" value="LD-transpeptidase"/>
</dbReference>
<dbReference type="SUPFAM" id="SSF141523">
    <property type="entry name" value="L,D-transpeptidase catalytic domain-like"/>
    <property type="match status" value="1"/>
</dbReference>
<dbReference type="CDD" id="cd16913">
    <property type="entry name" value="YkuD_like"/>
    <property type="match status" value="1"/>
</dbReference>
<feature type="chain" id="PRO_5044003320" evidence="11">
    <location>
        <begin position="24"/>
        <end position="153"/>
    </location>
</feature>
<dbReference type="PROSITE" id="PS52029">
    <property type="entry name" value="LD_TPASE"/>
    <property type="match status" value="1"/>
</dbReference>
<keyword evidence="11" id="KW-0732">Signal</keyword>
<dbReference type="PANTHER" id="PTHR30582">
    <property type="entry name" value="L,D-TRANSPEPTIDASE"/>
    <property type="match status" value="1"/>
</dbReference>
<evidence type="ECO:0000256" key="4">
    <source>
        <dbReference type="ARBA" id="ARBA00022679"/>
    </source>
</evidence>
<keyword evidence="8 10" id="KW-0961">Cell wall biogenesis/degradation</keyword>
<comment type="similarity">
    <text evidence="2">Belongs to the YkuD family.</text>
</comment>
<proteinExistence type="inferred from homology"/>
<sequence>MKFIYTFIITCSIVWSSIQPVQAATHTGHYILIKRSEQTLYYVKGKLLLKSFPVATGRDASPTPTGRFTVVYKEENRPFYKGNIAGGASNNPLGTRWLGLNIHKTAGNTYGIHGTNQVGSIGMKVSAGCIRMKNADVEWLYDHVAKGTPVIIQ</sequence>
<dbReference type="GO" id="GO:0071555">
    <property type="term" value="P:cell wall organization"/>
    <property type="evidence" value="ECO:0007669"/>
    <property type="project" value="UniProtKB-UniRule"/>
</dbReference>
<feature type="signal peptide" evidence="11">
    <location>
        <begin position="1"/>
        <end position="23"/>
    </location>
</feature>
<dbReference type="RefSeq" id="WP_242316656.1">
    <property type="nucleotide sequence ID" value="NZ_JANHEB010000096.1"/>
</dbReference>
<evidence type="ECO:0000256" key="9">
    <source>
        <dbReference type="ARBA" id="ARBA00060592"/>
    </source>
</evidence>
<evidence type="ECO:0000259" key="12">
    <source>
        <dbReference type="PROSITE" id="PS52029"/>
    </source>
</evidence>